<evidence type="ECO:0000313" key="3">
    <source>
        <dbReference type="Proteomes" id="UP000199400"/>
    </source>
</evidence>
<gene>
    <name evidence="2" type="ORF">SAMN02745121_08560</name>
</gene>
<dbReference type="Proteomes" id="UP000199400">
    <property type="component" value="Unassembled WGS sequence"/>
</dbReference>
<name>A0A1I2IC65_9BACT</name>
<evidence type="ECO:0000313" key="2">
    <source>
        <dbReference type="EMBL" id="SFF39248.1"/>
    </source>
</evidence>
<evidence type="ECO:0000256" key="1">
    <source>
        <dbReference type="SAM" id="MobiDB-lite"/>
    </source>
</evidence>
<dbReference type="RefSeq" id="WP_170136124.1">
    <property type="nucleotide sequence ID" value="NZ_FOMX01000060.1"/>
</dbReference>
<accession>A0A1I2IC65</accession>
<reference evidence="3" key="1">
    <citation type="submission" date="2016-10" db="EMBL/GenBank/DDBJ databases">
        <authorList>
            <person name="Varghese N."/>
            <person name="Submissions S."/>
        </authorList>
    </citation>
    <scope>NUCLEOTIDE SEQUENCE [LARGE SCALE GENOMIC DNA]</scope>
    <source>
        <strain evidence="3">ATCC 25963</strain>
    </source>
</reference>
<dbReference type="STRING" id="54.SAMN02745121_08560"/>
<organism evidence="2 3">
    <name type="scientific">Nannocystis exedens</name>
    <dbReference type="NCBI Taxonomy" id="54"/>
    <lineage>
        <taxon>Bacteria</taxon>
        <taxon>Pseudomonadati</taxon>
        <taxon>Myxococcota</taxon>
        <taxon>Polyangia</taxon>
        <taxon>Nannocystales</taxon>
        <taxon>Nannocystaceae</taxon>
        <taxon>Nannocystis</taxon>
    </lineage>
</organism>
<feature type="region of interest" description="Disordered" evidence="1">
    <location>
        <begin position="1"/>
        <end position="52"/>
    </location>
</feature>
<sequence>MSDPTIDETEKKTPAPSDTQAETTEIPPADTEVKPQPRSGGHQVGLCLELEP</sequence>
<dbReference type="EMBL" id="FOMX01000060">
    <property type="protein sequence ID" value="SFF39248.1"/>
    <property type="molecule type" value="Genomic_DNA"/>
</dbReference>
<keyword evidence="3" id="KW-1185">Reference proteome</keyword>
<protein>
    <submittedName>
        <fullName evidence="2">Uncharacterized protein</fullName>
    </submittedName>
</protein>
<proteinExistence type="predicted"/>
<dbReference type="AlphaFoldDB" id="A0A1I2IC65"/>